<evidence type="ECO:0000256" key="1">
    <source>
        <dbReference type="SAM" id="SignalP"/>
    </source>
</evidence>
<feature type="signal peptide" evidence="1">
    <location>
        <begin position="1"/>
        <end position="24"/>
    </location>
</feature>
<evidence type="ECO:0000313" key="4">
    <source>
        <dbReference type="Proteomes" id="UP000242869"/>
    </source>
</evidence>
<keyword evidence="4" id="KW-1185">Reference proteome</keyword>
<feature type="chain" id="PRO_5017453711" evidence="1">
    <location>
        <begin position="25"/>
        <end position="281"/>
    </location>
</feature>
<dbReference type="Pfam" id="PF03417">
    <property type="entry name" value="AAT"/>
    <property type="match status" value="1"/>
</dbReference>
<protein>
    <submittedName>
        <fullName evidence="3">Acyl-coenzyme A:6-aminopenicillanic acid acyl-transferase</fullName>
    </submittedName>
</protein>
<reference evidence="4" key="1">
    <citation type="submission" date="2016-10" db="EMBL/GenBank/DDBJ databases">
        <authorList>
            <person name="Varghese N."/>
            <person name="Submissions S."/>
        </authorList>
    </citation>
    <scope>NUCLEOTIDE SEQUENCE [LARGE SCALE GENOMIC DNA]</scope>
    <source>
        <strain evidence="4">DSM 6150</strain>
    </source>
</reference>
<dbReference type="PANTHER" id="PTHR34180">
    <property type="entry name" value="PEPTIDASE C45"/>
    <property type="match status" value="1"/>
</dbReference>
<evidence type="ECO:0000259" key="2">
    <source>
        <dbReference type="Pfam" id="PF03417"/>
    </source>
</evidence>
<dbReference type="GO" id="GO:0016740">
    <property type="term" value="F:transferase activity"/>
    <property type="evidence" value="ECO:0007669"/>
    <property type="project" value="UniProtKB-KW"/>
</dbReference>
<name>A0A1I5APK4_9NEIS</name>
<accession>A0A1I5APK4</accession>
<sequence length="281" mass="30849">MPMRPPFFALSATLVLLLSIPAQACTLWAAAGPDAGGGTLLSKNRDWAPDHVQILKYERPFGGHVFFGLYAEGNNDPGIKNGINEKGLSIVSASASSIPKKMRAHQPGKRGVIRTILSRYASVDELAADADRVFSGARANFYLVSDRSKVLLAEVGLDGKFSYRVVDKGVQTHTNHYLDPKLAEFNVSIGQSSSTRQARINELLTQSPRPFTTEKFAAISRDRNDGPDNSLWRNGKQHTVASWIVHSPASGPQKLRVVLANPDQPEALHEYTLDEAFWKKN</sequence>
<dbReference type="InterPro" id="IPR005079">
    <property type="entry name" value="Peptidase_C45_hydrolase"/>
</dbReference>
<dbReference type="InterPro" id="IPR047801">
    <property type="entry name" value="Peptidase_C45"/>
</dbReference>
<dbReference type="AlphaFoldDB" id="A0A1I5APK4"/>
<feature type="domain" description="Peptidase C45 hydrolase" evidence="2">
    <location>
        <begin position="37"/>
        <end position="263"/>
    </location>
</feature>
<dbReference type="EMBL" id="FOVE01000014">
    <property type="protein sequence ID" value="SFN64391.1"/>
    <property type="molecule type" value="Genomic_DNA"/>
</dbReference>
<gene>
    <name evidence="3" type="ORF">SAMN05660284_01947</name>
</gene>
<dbReference type="PANTHER" id="PTHR34180:SF1">
    <property type="entry name" value="BETA-ALANYL-DOPAMINE_CARCININE HYDROLASE"/>
    <property type="match status" value="1"/>
</dbReference>
<keyword evidence="3" id="KW-0808">Transferase</keyword>
<organism evidence="3 4">
    <name type="scientific">Formivibrio citricus</name>
    <dbReference type="NCBI Taxonomy" id="83765"/>
    <lineage>
        <taxon>Bacteria</taxon>
        <taxon>Pseudomonadati</taxon>
        <taxon>Pseudomonadota</taxon>
        <taxon>Betaproteobacteria</taxon>
        <taxon>Neisseriales</taxon>
        <taxon>Chitinibacteraceae</taxon>
        <taxon>Formivibrio</taxon>
    </lineage>
</organism>
<evidence type="ECO:0000313" key="3">
    <source>
        <dbReference type="EMBL" id="SFN64391.1"/>
    </source>
</evidence>
<proteinExistence type="predicted"/>
<dbReference type="Gene3D" id="3.60.60.10">
    <property type="entry name" value="Penicillin V Acylase, Chain A"/>
    <property type="match status" value="1"/>
</dbReference>
<keyword evidence="1" id="KW-0732">Signal</keyword>
<dbReference type="STRING" id="83765.SAMN05660284_01947"/>
<dbReference type="Proteomes" id="UP000242869">
    <property type="component" value="Unassembled WGS sequence"/>
</dbReference>